<accession>A0ABS1Z157</accession>
<name>A0ABS1Z157_9GAMM</name>
<dbReference type="Pfam" id="PF00497">
    <property type="entry name" value="SBP_bac_3"/>
    <property type="match status" value="1"/>
</dbReference>
<comment type="similarity">
    <text evidence="2 4">Belongs to the bacterial solute-binding protein 3 family.</text>
</comment>
<dbReference type="SMART" id="SM00062">
    <property type="entry name" value="PBPb"/>
    <property type="match status" value="1"/>
</dbReference>
<comment type="caution">
    <text evidence="7">The sequence shown here is derived from an EMBL/GenBank/DDBJ whole genome shotgun (WGS) entry which is preliminary data.</text>
</comment>
<keyword evidence="8" id="KW-1185">Reference proteome</keyword>
<comment type="subcellular location">
    <subcellularLocation>
        <location evidence="1">Cell envelope</location>
    </subcellularLocation>
</comment>
<evidence type="ECO:0000259" key="6">
    <source>
        <dbReference type="SMART" id="SM00062"/>
    </source>
</evidence>
<protein>
    <submittedName>
        <fullName evidence="7">Transporter substrate-binding domain-containing protein</fullName>
    </submittedName>
</protein>
<proteinExistence type="inferred from homology"/>
<dbReference type="Gene3D" id="3.40.190.10">
    <property type="entry name" value="Periplasmic binding protein-like II"/>
    <property type="match status" value="2"/>
</dbReference>
<evidence type="ECO:0000256" key="2">
    <source>
        <dbReference type="ARBA" id="ARBA00010333"/>
    </source>
</evidence>
<dbReference type="EMBL" id="JAFCXS010000001">
    <property type="protein sequence ID" value="MBM0746113.1"/>
    <property type="molecule type" value="Genomic_DNA"/>
</dbReference>
<evidence type="ECO:0000256" key="4">
    <source>
        <dbReference type="RuleBase" id="RU003744"/>
    </source>
</evidence>
<feature type="signal peptide" evidence="5">
    <location>
        <begin position="1"/>
        <end position="21"/>
    </location>
</feature>
<feature type="domain" description="Solute-binding protein family 3/N-terminal" evidence="6">
    <location>
        <begin position="24"/>
        <end position="253"/>
    </location>
</feature>
<evidence type="ECO:0000256" key="3">
    <source>
        <dbReference type="ARBA" id="ARBA00022729"/>
    </source>
</evidence>
<evidence type="ECO:0000256" key="1">
    <source>
        <dbReference type="ARBA" id="ARBA00004196"/>
    </source>
</evidence>
<dbReference type="PROSITE" id="PS01039">
    <property type="entry name" value="SBP_BACTERIAL_3"/>
    <property type="match status" value="1"/>
</dbReference>
<dbReference type="GeneID" id="84691289"/>
<feature type="chain" id="PRO_5046114615" evidence="5">
    <location>
        <begin position="22"/>
        <end position="261"/>
    </location>
</feature>
<dbReference type="RefSeq" id="WP_039384421.1">
    <property type="nucleotide sequence ID" value="NZ_CP083448.1"/>
</dbReference>
<reference evidence="7 8" key="1">
    <citation type="submission" date="2021-01" db="EMBL/GenBank/DDBJ databases">
        <title>Complete genome sequence of Pantoea eucrina OB49, a heavy metal tolerant bacterium with PGPR potential isolated from wheat in Algeria.</title>
        <authorList>
            <person name="Lekired A."/>
            <person name="Ouzari I.H."/>
        </authorList>
    </citation>
    <scope>NUCLEOTIDE SEQUENCE [LARGE SCALE GENOMIC DNA]</scope>
    <source>
        <strain evidence="7 8">OB49</strain>
    </source>
</reference>
<dbReference type="InterPro" id="IPR001638">
    <property type="entry name" value="Solute-binding_3/MltF_N"/>
</dbReference>
<dbReference type="InterPro" id="IPR018313">
    <property type="entry name" value="SBP_3_CS"/>
</dbReference>
<keyword evidence="3 5" id="KW-0732">Signal</keyword>
<dbReference type="Proteomes" id="UP000809137">
    <property type="component" value="Unassembled WGS sequence"/>
</dbReference>
<evidence type="ECO:0000256" key="5">
    <source>
        <dbReference type="SAM" id="SignalP"/>
    </source>
</evidence>
<sequence>MKKLNALFIALGMIASAQTLAQTSLRYGVESQYPPFESRNAHGELEGFDIELGNAICKTGNFNCSWVESSFDALIPALQAKKFDAINSAMNITEARAKSIDFTKPIYRIPSMLIVKAGEKLQPSADALKGKSVGVLQGSIQETYAKKHWEPQGVTVTSYQDQNQVYNDMVAGRLDGTLVMSAAGQSGFLDKPQGKGFAFAGGPVEDDAILGTGIGYGLRKGDSQLKTALDEAISKVQADGTVTRLAAKYFPGIDVTASKQP</sequence>
<gene>
    <name evidence="7" type="ORF">JJB79_01565</name>
</gene>
<evidence type="ECO:0000313" key="7">
    <source>
        <dbReference type="EMBL" id="MBM0746113.1"/>
    </source>
</evidence>
<dbReference type="PANTHER" id="PTHR35936:SF13">
    <property type="entry name" value="HISTIDINE-BINDING PERIPLASMIC PROTEIN"/>
    <property type="match status" value="1"/>
</dbReference>
<evidence type="ECO:0000313" key="8">
    <source>
        <dbReference type="Proteomes" id="UP000809137"/>
    </source>
</evidence>
<dbReference type="PANTHER" id="PTHR35936">
    <property type="entry name" value="MEMBRANE-BOUND LYTIC MUREIN TRANSGLYCOSYLASE F"/>
    <property type="match status" value="1"/>
</dbReference>
<organism evidence="7 8">
    <name type="scientific">Pantoea eucrina</name>
    <dbReference type="NCBI Taxonomy" id="472693"/>
    <lineage>
        <taxon>Bacteria</taxon>
        <taxon>Pseudomonadati</taxon>
        <taxon>Pseudomonadota</taxon>
        <taxon>Gammaproteobacteria</taxon>
        <taxon>Enterobacterales</taxon>
        <taxon>Erwiniaceae</taxon>
        <taxon>Pantoea</taxon>
    </lineage>
</organism>
<dbReference type="SUPFAM" id="SSF53850">
    <property type="entry name" value="Periplasmic binding protein-like II"/>
    <property type="match status" value="1"/>
</dbReference>